<evidence type="ECO:0000256" key="2">
    <source>
        <dbReference type="ARBA" id="ARBA00004286"/>
    </source>
</evidence>
<evidence type="ECO:0000259" key="7">
    <source>
        <dbReference type="PROSITE" id="PS50815"/>
    </source>
</evidence>
<dbReference type="InterPro" id="IPR011011">
    <property type="entry name" value="Znf_FYVE_PHD"/>
</dbReference>
<dbReference type="OrthoDB" id="1928087at2759"/>
<name>A0A6G1HYC6_9PEZI</name>
<dbReference type="GO" id="GO:0005634">
    <property type="term" value="C:nucleus"/>
    <property type="evidence" value="ECO:0007669"/>
    <property type="project" value="UniProtKB-SubCell"/>
</dbReference>
<feature type="region of interest" description="Disordered" evidence="6">
    <location>
        <begin position="282"/>
        <end position="320"/>
    </location>
</feature>
<evidence type="ECO:0000256" key="3">
    <source>
        <dbReference type="ARBA" id="ARBA00022454"/>
    </source>
</evidence>
<dbReference type="SUPFAM" id="SSF57903">
    <property type="entry name" value="FYVE/PHD zinc finger"/>
    <property type="match status" value="1"/>
</dbReference>
<feature type="region of interest" description="Disordered" evidence="6">
    <location>
        <begin position="605"/>
        <end position="697"/>
    </location>
</feature>
<organism evidence="8 9">
    <name type="scientific">Trichodelitschia bisporula</name>
    <dbReference type="NCBI Taxonomy" id="703511"/>
    <lineage>
        <taxon>Eukaryota</taxon>
        <taxon>Fungi</taxon>
        <taxon>Dikarya</taxon>
        <taxon>Ascomycota</taxon>
        <taxon>Pezizomycotina</taxon>
        <taxon>Dothideomycetes</taxon>
        <taxon>Dothideomycetes incertae sedis</taxon>
        <taxon>Phaeotrichales</taxon>
        <taxon>Phaeotrichaceae</taxon>
        <taxon>Trichodelitschia</taxon>
    </lineage>
</organism>
<dbReference type="GO" id="GO:0005694">
    <property type="term" value="C:chromosome"/>
    <property type="evidence" value="ECO:0007669"/>
    <property type="project" value="UniProtKB-SubCell"/>
</dbReference>
<dbReference type="PANTHER" id="PTHR48225:SF7">
    <property type="entry name" value="MEIOSIS-SPECIFIC PROTEIN HOP1"/>
    <property type="match status" value="1"/>
</dbReference>
<dbReference type="Gene3D" id="3.30.900.10">
    <property type="entry name" value="HORMA domain"/>
    <property type="match status" value="1"/>
</dbReference>
<keyword evidence="3" id="KW-0158">Chromosome</keyword>
<dbReference type="GO" id="GO:0051598">
    <property type="term" value="P:meiotic recombination checkpoint signaling"/>
    <property type="evidence" value="ECO:0007669"/>
    <property type="project" value="TreeGrafter"/>
</dbReference>
<dbReference type="GO" id="GO:0007130">
    <property type="term" value="P:synaptonemal complex assembly"/>
    <property type="evidence" value="ECO:0007669"/>
    <property type="project" value="TreeGrafter"/>
</dbReference>
<evidence type="ECO:0000256" key="6">
    <source>
        <dbReference type="SAM" id="MobiDB-lite"/>
    </source>
</evidence>
<dbReference type="InterPro" id="IPR003511">
    <property type="entry name" value="HORMA_dom"/>
</dbReference>
<keyword evidence="9" id="KW-1185">Reference proteome</keyword>
<protein>
    <submittedName>
        <fullName evidence="8">DNA-binding protein</fullName>
    </submittedName>
</protein>
<keyword evidence="4" id="KW-0539">Nucleus</keyword>
<dbReference type="Proteomes" id="UP000799640">
    <property type="component" value="Unassembled WGS sequence"/>
</dbReference>
<evidence type="ECO:0000313" key="8">
    <source>
        <dbReference type="EMBL" id="KAF2401012.1"/>
    </source>
</evidence>
<dbReference type="InterPro" id="IPR036570">
    <property type="entry name" value="HORMA_dom_sf"/>
</dbReference>
<dbReference type="SUPFAM" id="SSF56019">
    <property type="entry name" value="The spindle assembly checkpoint protein mad2"/>
    <property type="match status" value="1"/>
</dbReference>
<evidence type="ECO:0000256" key="5">
    <source>
        <dbReference type="ARBA" id="ARBA00023254"/>
    </source>
</evidence>
<evidence type="ECO:0000256" key="4">
    <source>
        <dbReference type="ARBA" id="ARBA00023242"/>
    </source>
</evidence>
<keyword evidence="8" id="KW-0238">DNA-binding</keyword>
<feature type="domain" description="HORMA" evidence="7">
    <location>
        <begin position="41"/>
        <end position="271"/>
    </location>
</feature>
<dbReference type="Gene3D" id="3.30.40.10">
    <property type="entry name" value="Zinc/RING finger domain, C3HC4 (zinc finger)"/>
    <property type="match status" value="1"/>
</dbReference>
<comment type="subcellular location">
    <subcellularLocation>
        <location evidence="2">Chromosome</location>
    </subcellularLocation>
    <subcellularLocation>
        <location evidence="1">Nucleus</location>
    </subcellularLocation>
</comment>
<gene>
    <name evidence="8" type="ORF">EJ06DRAFT_556470</name>
</gene>
<reference evidence="8" key="1">
    <citation type="journal article" date="2020" name="Stud. Mycol.">
        <title>101 Dothideomycetes genomes: a test case for predicting lifestyles and emergence of pathogens.</title>
        <authorList>
            <person name="Haridas S."/>
            <person name="Albert R."/>
            <person name="Binder M."/>
            <person name="Bloem J."/>
            <person name="Labutti K."/>
            <person name="Salamov A."/>
            <person name="Andreopoulos B."/>
            <person name="Baker S."/>
            <person name="Barry K."/>
            <person name="Bills G."/>
            <person name="Bluhm B."/>
            <person name="Cannon C."/>
            <person name="Castanera R."/>
            <person name="Culley D."/>
            <person name="Daum C."/>
            <person name="Ezra D."/>
            <person name="Gonzalez J."/>
            <person name="Henrissat B."/>
            <person name="Kuo A."/>
            <person name="Liang C."/>
            <person name="Lipzen A."/>
            <person name="Lutzoni F."/>
            <person name="Magnuson J."/>
            <person name="Mondo S."/>
            <person name="Nolan M."/>
            <person name="Ohm R."/>
            <person name="Pangilinan J."/>
            <person name="Park H.-J."/>
            <person name="Ramirez L."/>
            <person name="Alfaro M."/>
            <person name="Sun H."/>
            <person name="Tritt A."/>
            <person name="Yoshinaga Y."/>
            <person name="Zwiers L.-H."/>
            <person name="Turgeon B."/>
            <person name="Goodwin S."/>
            <person name="Spatafora J."/>
            <person name="Crous P."/>
            <person name="Grigoriev I."/>
        </authorList>
    </citation>
    <scope>NUCLEOTIDE SEQUENCE</scope>
    <source>
        <strain evidence="8">CBS 262.69</strain>
    </source>
</reference>
<dbReference type="InterPro" id="IPR051294">
    <property type="entry name" value="HORMA_MeioticProgression"/>
</dbReference>
<dbReference type="GO" id="GO:0003677">
    <property type="term" value="F:DNA binding"/>
    <property type="evidence" value="ECO:0007669"/>
    <property type="project" value="UniProtKB-KW"/>
</dbReference>
<feature type="region of interest" description="Disordered" evidence="6">
    <location>
        <begin position="341"/>
        <end position="360"/>
    </location>
</feature>
<evidence type="ECO:0000256" key="1">
    <source>
        <dbReference type="ARBA" id="ARBA00004123"/>
    </source>
</evidence>
<proteinExistence type="predicted"/>
<dbReference type="EMBL" id="ML996694">
    <property type="protein sequence ID" value="KAF2401012.1"/>
    <property type="molecule type" value="Genomic_DNA"/>
</dbReference>
<keyword evidence="5" id="KW-0469">Meiosis</keyword>
<dbReference type="InterPro" id="IPR013083">
    <property type="entry name" value="Znf_RING/FYVE/PHD"/>
</dbReference>
<sequence>MAGQQAVKSRVKPQKQATTKAATEAAIKAASTEAAQLISRRQSLEIAQTLIHGSISCLAYLRSLFPEKCFDDHVYDTKGEHQTYQQYANGGTGDQPRRGGTRFKALRRGRSKPVDVFLDLLEKGAFEALGRGVLRAIQLNISEKADNPSQVVESYTFTFRYEQTAARGTLGDVTMQGPVGPGVTVKNVKYALQMFIRRIITLCQTLPDLPMKRYLTVQLYYTDECDRFYEPPGFQPCSDTRLWFAAHPDWKKNTQDCGTIDAGFHAVALKVSHLQPLLDSSAKSEAESLPSGMDYKDAGSGQDDVDMGFADPPVPEDNAEGDAMNVDMIQDHAEKAATSLFASSPPREAGPSQVSTQTRNDLHMRDALRSMLMPSSQSANQEETQPVEHISSKAEPEPKLTFSQKTLASLSKTRRRTGHAKANRMMNSNGKDVVSCECGFNDEEEGMVNCDFCGRWQHLCCYGYEGTDDPRIPAVHICYKCLLGESEASLLRELEHFILLRKGVHVIMEWGYNNDREFSEALHCDIQTASGVAKHLRQEGFLVCTPGSKKRGFSQSGKPRFCAVSKSSDYERMLKRYFDPTYKIAHHLDLPASVVRDNTTALDYPLPLMSSRRSDSLRKTPETYASAAADDFGSSTGRYTDPGDPSSRVGEGSAGKRNWDEEETISPEQEGNARKKLRASRAARGIDVGYQSASPEL</sequence>
<feature type="compositionally biased region" description="Basic and acidic residues" evidence="6">
    <location>
        <begin position="612"/>
        <end position="621"/>
    </location>
</feature>
<dbReference type="Pfam" id="PF02301">
    <property type="entry name" value="HORMA"/>
    <property type="match status" value="1"/>
</dbReference>
<dbReference type="PROSITE" id="PS50815">
    <property type="entry name" value="HORMA"/>
    <property type="match status" value="1"/>
</dbReference>
<dbReference type="AlphaFoldDB" id="A0A6G1HYC6"/>
<accession>A0A6G1HYC6</accession>
<dbReference type="PANTHER" id="PTHR48225">
    <property type="entry name" value="HORMA DOMAIN-CONTAINING PROTEIN 1"/>
    <property type="match status" value="1"/>
</dbReference>
<evidence type="ECO:0000313" key="9">
    <source>
        <dbReference type="Proteomes" id="UP000799640"/>
    </source>
</evidence>